<evidence type="ECO:0000313" key="2">
    <source>
        <dbReference type="EMBL" id="CAI0468492.1"/>
    </source>
</evidence>
<accession>A0AAV0PD92</accession>
<protein>
    <submittedName>
        <fullName evidence="2">Uncharacterized protein</fullName>
    </submittedName>
</protein>
<evidence type="ECO:0000256" key="1">
    <source>
        <dbReference type="SAM" id="SignalP"/>
    </source>
</evidence>
<dbReference type="EMBL" id="CAMGYJ010000008">
    <property type="protein sequence ID" value="CAI0468492.1"/>
    <property type="molecule type" value="Genomic_DNA"/>
</dbReference>
<name>A0AAV0PD92_9ROSI</name>
<comment type="caution">
    <text evidence="2">The sequence shown here is derived from an EMBL/GenBank/DDBJ whole genome shotgun (WGS) entry which is preliminary data.</text>
</comment>
<keyword evidence="1" id="KW-0732">Signal</keyword>
<evidence type="ECO:0000313" key="3">
    <source>
        <dbReference type="Proteomes" id="UP001154282"/>
    </source>
</evidence>
<keyword evidence="3" id="KW-1185">Reference proteome</keyword>
<dbReference type="AlphaFoldDB" id="A0AAV0PD92"/>
<dbReference type="Proteomes" id="UP001154282">
    <property type="component" value="Unassembled WGS sequence"/>
</dbReference>
<reference evidence="2" key="1">
    <citation type="submission" date="2022-08" db="EMBL/GenBank/DDBJ databases">
        <authorList>
            <person name="Gutierrez-Valencia J."/>
        </authorList>
    </citation>
    <scope>NUCLEOTIDE SEQUENCE</scope>
</reference>
<proteinExistence type="predicted"/>
<sequence>MEKTAMKLSFFVALLFCIAGSEIRIADGIPYRCVVVPNCIQWCIDQGCQICTCLKHQCICRENIDNIVTSNETHQITSSLSSTKQ</sequence>
<feature type="signal peptide" evidence="1">
    <location>
        <begin position="1"/>
        <end position="28"/>
    </location>
</feature>
<gene>
    <name evidence="2" type="ORF">LITE_LOCUS37822</name>
</gene>
<organism evidence="2 3">
    <name type="scientific">Linum tenue</name>
    <dbReference type="NCBI Taxonomy" id="586396"/>
    <lineage>
        <taxon>Eukaryota</taxon>
        <taxon>Viridiplantae</taxon>
        <taxon>Streptophyta</taxon>
        <taxon>Embryophyta</taxon>
        <taxon>Tracheophyta</taxon>
        <taxon>Spermatophyta</taxon>
        <taxon>Magnoliopsida</taxon>
        <taxon>eudicotyledons</taxon>
        <taxon>Gunneridae</taxon>
        <taxon>Pentapetalae</taxon>
        <taxon>rosids</taxon>
        <taxon>fabids</taxon>
        <taxon>Malpighiales</taxon>
        <taxon>Linaceae</taxon>
        <taxon>Linum</taxon>
    </lineage>
</organism>
<feature type="chain" id="PRO_5043617368" evidence="1">
    <location>
        <begin position="29"/>
        <end position="85"/>
    </location>
</feature>